<sequence>MAAKTIQNPGSEAVRQFSIFADNKVGRLNDIIMMLASHDVHIMSVTSVDTTDNVIIRLIVDYWEQARDFFHEQGFAFSLNEVIVAEINTEQDLKKVTCALVQAEINIHYAYPMLTRPGGKSGLVMRLEDNELAADVLNRNGIRVLNHTDIAR</sequence>
<evidence type="ECO:0000313" key="3">
    <source>
        <dbReference type="Proteomes" id="UP000546464"/>
    </source>
</evidence>
<proteinExistence type="predicted"/>
<dbReference type="InterPro" id="IPR045865">
    <property type="entry name" value="ACT-like_dom_sf"/>
</dbReference>
<dbReference type="Pfam" id="PF19571">
    <property type="entry name" value="ACT_8"/>
    <property type="match status" value="1"/>
</dbReference>
<dbReference type="PANTHER" id="PTHR40099">
    <property type="entry name" value="ACETOLACTATE SYNTHASE, SMALL SUBUNIT"/>
    <property type="match status" value="1"/>
</dbReference>
<dbReference type="Proteomes" id="UP000546464">
    <property type="component" value="Unassembled WGS sequence"/>
</dbReference>
<accession>A0A842HEQ4</accession>
<feature type="domain" description="ACT" evidence="1">
    <location>
        <begin position="14"/>
        <end position="150"/>
    </location>
</feature>
<dbReference type="AlphaFoldDB" id="A0A842HEQ4"/>
<dbReference type="InterPro" id="IPR045739">
    <property type="entry name" value="ACT_dom_pair"/>
</dbReference>
<organism evidence="2 3">
    <name type="scientific">Ruficoccus amylovorans</name>
    <dbReference type="NCBI Taxonomy" id="1804625"/>
    <lineage>
        <taxon>Bacteria</taxon>
        <taxon>Pseudomonadati</taxon>
        <taxon>Verrucomicrobiota</taxon>
        <taxon>Opitutia</taxon>
        <taxon>Puniceicoccales</taxon>
        <taxon>Cerasicoccaceae</taxon>
        <taxon>Ruficoccus</taxon>
    </lineage>
</organism>
<dbReference type="EMBL" id="JACHVB010000034">
    <property type="protein sequence ID" value="MBC2594739.1"/>
    <property type="molecule type" value="Genomic_DNA"/>
</dbReference>
<keyword evidence="3" id="KW-1185">Reference proteome</keyword>
<protein>
    <submittedName>
        <fullName evidence="2">Acetolactate synthase</fullName>
    </submittedName>
</protein>
<name>A0A842HEQ4_9BACT</name>
<comment type="caution">
    <text evidence="2">The sequence shown here is derived from an EMBL/GenBank/DDBJ whole genome shotgun (WGS) entry which is preliminary data.</text>
</comment>
<evidence type="ECO:0000313" key="2">
    <source>
        <dbReference type="EMBL" id="MBC2594739.1"/>
    </source>
</evidence>
<dbReference type="SUPFAM" id="SSF55021">
    <property type="entry name" value="ACT-like"/>
    <property type="match status" value="2"/>
</dbReference>
<dbReference type="RefSeq" id="WP_185675707.1">
    <property type="nucleotide sequence ID" value="NZ_JACHVB010000034.1"/>
</dbReference>
<dbReference type="PANTHER" id="PTHR40099:SF1">
    <property type="entry name" value="ACETOLACTATE SYNTHASE, SMALL SUBUNIT"/>
    <property type="match status" value="1"/>
</dbReference>
<reference evidence="2 3" key="1">
    <citation type="submission" date="2020-07" db="EMBL/GenBank/DDBJ databases">
        <authorList>
            <person name="Feng X."/>
        </authorList>
    </citation>
    <scope>NUCLEOTIDE SEQUENCE [LARGE SCALE GENOMIC DNA]</scope>
    <source>
        <strain evidence="2 3">JCM31066</strain>
    </source>
</reference>
<dbReference type="Gene3D" id="3.30.2130.10">
    <property type="entry name" value="VC0802-like"/>
    <property type="match status" value="1"/>
</dbReference>
<gene>
    <name evidence="2" type="ORF">H5P28_10750</name>
</gene>
<evidence type="ECO:0000259" key="1">
    <source>
        <dbReference type="Pfam" id="PF19571"/>
    </source>
</evidence>